<dbReference type="Pfam" id="PF12392">
    <property type="entry name" value="DUF3656"/>
    <property type="match status" value="1"/>
</dbReference>
<sequence length="882" mass="96174">MKQHSVPELLSPAGSAECLTGAVSAGADAVYLGGVKFGARHYASNFTEDELVSAVRFCHARGVRVYVTHNTLVKESEIEDSLSELLFLFSIGVDAVLIQDAGILQLAKSLIPGLAVHASTQMSVHTKEGVRWAEENGVERVVMAREVSIDEVSAISRSDDIRAGTEVFIHGALCYCYSGQCLISSLTGGRSGNRGMCAQPCRRQFSLLCCGEDDNADLQKCRPLLTKGDYLLSPKDLCSYENITDIVNSGVKSLKIEGRMKDPSYVAVVTDRYRKAIDESARKNIKGSIVSEIDHKSAADDLMFAFNRGFTPGFLSGSSFGDMISYKKSGNAGVEVGVVQGYSQRSKTAEIKLYGTLIPQANDGMMAKSGKAEEGFIMRAPFTLAGNSLKVRMPFVPETGSRVFITRRDALEKEAERIIARDGSIPEKIPCTITLRFDGKIPVCSVSAIIFGREFFSEVKGWFEMEMARGRPLTSKELKKIFSKTGGTQFAADEFIIDYPGRLFAPAGLLNELRRKLFYSLEDVVYNYFRPSEDEIKSVRENIDVVLRYLDDDRPAGMAGSSSGSFNPGSLSLMNTLKSGILSPAEGPADNISLFCIVSDYWGAMAAFSGGADTVCIEPFIVPGKSSTVREISGLFKSVAGNMPDGCRLIWKWPKITGKKFLEFAVPLIKELSGKGFSGIMAENAGDAFAIRKIYPDIQIYGGPGLNLFNSFSALNLGRYFNSVIVSSELTGDEISLLDRNLCRQEKRPSSGIIVHGAAEISVSKINILSSVQDQESLCRGSYFLKDIKGHQFPVSIDGEKRTHIFNSSDTCLIDYLPEILESGIDFIAVDSRNRNADYCREICEIYKAASAGDSGMATSAKYRIKDISPAGITSGHYRKGV</sequence>
<dbReference type="PROSITE" id="PS01276">
    <property type="entry name" value="PEPTIDASE_U32"/>
    <property type="match status" value="1"/>
</dbReference>
<dbReference type="EMBL" id="CM001436">
    <property type="protein sequence ID" value="EHQ34872.1"/>
    <property type="molecule type" value="Genomic_DNA"/>
</dbReference>
<accession>H1YWF0</accession>
<dbReference type="AlphaFoldDB" id="H1YWF0"/>
<dbReference type="PANTHER" id="PTHR30217">
    <property type="entry name" value="PEPTIDASE U32 FAMILY"/>
    <property type="match status" value="1"/>
</dbReference>
<dbReference type="PATRIC" id="fig|937775.9.peg.866"/>
<dbReference type="InParanoid" id="H1YWF0"/>
<evidence type="ECO:0000313" key="2">
    <source>
        <dbReference type="EMBL" id="EHQ34872.1"/>
    </source>
</evidence>
<evidence type="ECO:0000259" key="1">
    <source>
        <dbReference type="Pfam" id="PF12392"/>
    </source>
</evidence>
<organism evidence="2 3">
    <name type="scientific">Methanoplanus limicola DSM 2279</name>
    <dbReference type="NCBI Taxonomy" id="937775"/>
    <lineage>
        <taxon>Archaea</taxon>
        <taxon>Methanobacteriati</taxon>
        <taxon>Methanobacteriota</taxon>
        <taxon>Stenosarchaea group</taxon>
        <taxon>Methanomicrobia</taxon>
        <taxon>Methanomicrobiales</taxon>
        <taxon>Methanomicrobiaceae</taxon>
        <taxon>Methanoplanus</taxon>
    </lineage>
</organism>
<reference evidence="2 3" key="1">
    <citation type="submission" date="2011-10" db="EMBL/GenBank/DDBJ databases">
        <title>The Improved High-Quality Draft genome of Methanoplanus limicola DSM 2279.</title>
        <authorList>
            <consortium name="US DOE Joint Genome Institute (JGI-PGF)"/>
            <person name="Lucas S."/>
            <person name="Copeland A."/>
            <person name="Lapidus A."/>
            <person name="Glavina del Rio T."/>
            <person name="Dalin E."/>
            <person name="Tice H."/>
            <person name="Bruce D."/>
            <person name="Goodwin L."/>
            <person name="Pitluck S."/>
            <person name="Peters L."/>
            <person name="Mikhailova N."/>
            <person name="Lu M."/>
            <person name="Kyrpides N."/>
            <person name="Mavromatis K."/>
            <person name="Ivanova N."/>
            <person name="Markowitz V."/>
            <person name="Cheng J.-F."/>
            <person name="Hugenholtz P."/>
            <person name="Woyke T."/>
            <person name="Wu D."/>
            <person name="Wirth R."/>
            <person name="Brambilla E.-M."/>
            <person name="Klenk H.-P."/>
            <person name="Eisen J.A."/>
        </authorList>
    </citation>
    <scope>NUCLEOTIDE SEQUENCE [LARGE SCALE GENOMIC DNA]</scope>
    <source>
        <strain evidence="2 3">DSM 2279</strain>
    </source>
</reference>
<dbReference type="HOGENOM" id="CLU_011540_4_1_2"/>
<dbReference type="InterPro" id="IPR001539">
    <property type="entry name" value="Peptidase_U32"/>
</dbReference>
<evidence type="ECO:0000313" key="3">
    <source>
        <dbReference type="Proteomes" id="UP000005741"/>
    </source>
</evidence>
<dbReference type="InterPro" id="IPR051454">
    <property type="entry name" value="RNA/ubiquinone_mod_enzymes"/>
</dbReference>
<keyword evidence="3" id="KW-1185">Reference proteome</keyword>
<dbReference type="PANTHER" id="PTHR30217:SF10">
    <property type="entry name" value="23S RRNA 5-HYDROXYCYTIDINE C2501 SYNTHASE"/>
    <property type="match status" value="1"/>
</dbReference>
<proteinExistence type="predicted"/>
<dbReference type="InterPro" id="IPR020988">
    <property type="entry name" value="Pept_U32_collagenase"/>
</dbReference>
<dbReference type="Proteomes" id="UP000005741">
    <property type="component" value="Chromosome"/>
</dbReference>
<feature type="domain" description="Peptidase U32 collagenase" evidence="1">
    <location>
        <begin position="403"/>
        <end position="523"/>
    </location>
</feature>
<gene>
    <name evidence="2" type="ORF">Metlim_0749</name>
</gene>
<dbReference type="Pfam" id="PF01136">
    <property type="entry name" value="Peptidase_U32"/>
    <property type="match status" value="2"/>
</dbReference>
<protein>
    <submittedName>
        <fullName evidence="2">Peptidase U32</fullName>
    </submittedName>
</protein>
<name>H1YWF0_9EURY</name>
<dbReference type="STRING" id="937775.Metlim_0749"/>